<dbReference type="RefSeq" id="WP_254020075.1">
    <property type="nucleotide sequence ID" value="NZ_CAKXZT010000139.1"/>
</dbReference>
<sequence>MSLVGAGFGVTLICEAGIGASYAGVVYRDLQDGNGPSRISYAAYWRRNNDNPALEHFLKLLEERYPSTRVADSAAPFRTPDPSP</sequence>
<dbReference type="Proteomes" id="UP001153050">
    <property type="component" value="Unassembled WGS sequence"/>
</dbReference>
<dbReference type="EMBL" id="CAKXZT010000139">
    <property type="protein sequence ID" value="CAH2404612.1"/>
    <property type="molecule type" value="Genomic_DNA"/>
</dbReference>
<organism evidence="1 2">
    <name type="scientific">Mesorhizobium escarrei</name>
    <dbReference type="NCBI Taxonomy" id="666018"/>
    <lineage>
        <taxon>Bacteria</taxon>
        <taxon>Pseudomonadati</taxon>
        <taxon>Pseudomonadota</taxon>
        <taxon>Alphaproteobacteria</taxon>
        <taxon>Hyphomicrobiales</taxon>
        <taxon>Phyllobacteriaceae</taxon>
        <taxon>Mesorhizobium</taxon>
    </lineage>
</organism>
<proteinExistence type="predicted"/>
<comment type="caution">
    <text evidence="1">The sequence shown here is derived from an EMBL/GenBank/DDBJ whole genome shotgun (WGS) entry which is preliminary data.</text>
</comment>
<protein>
    <recommendedName>
        <fullName evidence="3">LysR substrate-binding domain-containing protein</fullName>
    </recommendedName>
</protein>
<keyword evidence="2" id="KW-1185">Reference proteome</keyword>
<evidence type="ECO:0000313" key="2">
    <source>
        <dbReference type="Proteomes" id="UP001153050"/>
    </source>
</evidence>
<gene>
    <name evidence="1" type="ORF">MES5069_430026</name>
</gene>
<evidence type="ECO:0000313" key="1">
    <source>
        <dbReference type="EMBL" id="CAH2404612.1"/>
    </source>
</evidence>
<reference evidence="1 2" key="1">
    <citation type="submission" date="2022-03" db="EMBL/GenBank/DDBJ databases">
        <authorList>
            <person name="Brunel B."/>
        </authorList>
    </citation>
    <scope>NUCLEOTIDE SEQUENCE [LARGE SCALE GENOMIC DNA]</scope>
    <source>
        <strain evidence="1">STM5069sample</strain>
    </source>
</reference>
<name>A0ABM9E670_9HYPH</name>
<dbReference type="Gene3D" id="3.40.190.10">
    <property type="entry name" value="Periplasmic binding protein-like II"/>
    <property type="match status" value="2"/>
</dbReference>
<accession>A0ABM9E670</accession>
<evidence type="ECO:0008006" key="3">
    <source>
        <dbReference type="Google" id="ProtNLM"/>
    </source>
</evidence>